<proteinExistence type="predicted"/>
<dbReference type="AlphaFoldDB" id="W9RAT1"/>
<keyword evidence="2" id="KW-1185">Reference proteome</keyword>
<dbReference type="eggNOG" id="ENOG502SWH0">
    <property type="taxonomic scope" value="Eukaryota"/>
</dbReference>
<evidence type="ECO:0000313" key="2">
    <source>
        <dbReference type="Proteomes" id="UP000030645"/>
    </source>
</evidence>
<protein>
    <submittedName>
        <fullName evidence="1">Uncharacterized protein</fullName>
    </submittedName>
</protein>
<name>W9RAT1_9ROSA</name>
<sequence length="527" mass="61732">MSYKHCDQDFRTKHKVFILQITDYGQSIRITERNRVASFDVNLDLGGAFWLMEVVSQAADAKKDGAFLRKYKGSSYVLVVEVKRNSKGEFLKVMRINRGEVKNVIIPGEENKKGWRDLSRCLENFFCKKSQTSKNKTLMRKDFTRAAAKHQGILDVREEKRWERAVVAYRDWMEEGWTEISKGLSEKLERKVRVSPLFADRAILWCQSDYERDTLVKEGSVHIRNQHAITIKRWCIETHWKNVKIEGRASWIGIEVLPLHMWNSHTFNVIGNKLGGLLNMADDTAWLEFLPYAKIQVKGMTKGFIPSTMEIRCWGKRTLGFFNLDNNMKPKVAEGFRGAWTSRWCMEVEDDELESSDDVDAKCTKHIDKELNSTNMVGVTEYGRFLYSSGFGESFNFLRQEAIVRCVSDHCFIVLSTDPPNWGPMPFRFENIWLEHKRFKKDLEVWWREETGQGWAGYKFMRKLKNIRGRLKISKKEVFGDTRVEKLIKSKRIAEIDHVEGSPEWSMELDEERAKLKEEWSELLLRC</sequence>
<organism evidence="1 2">
    <name type="scientific">Morus notabilis</name>
    <dbReference type="NCBI Taxonomy" id="981085"/>
    <lineage>
        <taxon>Eukaryota</taxon>
        <taxon>Viridiplantae</taxon>
        <taxon>Streptophyta</taxon>
        <taxon>Embryophyta</taxon>
        <taxon>Tracheophyta</taxon>
        <taxon>Spermatophyta</taxon>
        <taxon>Magnoliopsida</taxon>
        <taxon>eudicotyledons</taxon>
        <taxon>Gunneridae</taxon>
        <taxon>Pentapetalae</taxon>
        <taxon>rosids</taxon>
        <taxon>fabids</taxon>
        <taxon>Rosales</taxon>
        <taxon>Moraceae</taxon>
        <taxon>Moreae</taxon>
        <taxon>Morus</taxon>
    </lineage>
</organism>
<gene>
    <name evidence="1" type="ORF">L484_025093</name>
</gene>
<dbReference type="EMBL" id="KE344806">
    <property type="protein sequence ID" value="EXB80244.1"/>
    <property type="molecule type" value="Genomic_DNA"/>
</dbReference>
<evidence type="ECO:0000313" key="1">
    <source>
        <dbReference type="EMBL" id="EXB80244.1"/>
    </source>
</evidence>
<dbReference type="PANTHER" id="PTHR34427:SF5">
    <property type="entry name" value="DUF4283 DOMAIN-CONTAINING PROTEIN"/>
    <property type="match status" value="1"/>
</dbReference>
<reference evidence="2" key="1">
    <citation type="submission" date="2013-01" db="EMBL/GenBank/DDBJ databases">
        <title>Draft Genome Sequence of a Mulberry Tree, Morus notabilis C.K. Schneid.</title>
        <authorList>
            <person name="He N."/>
            <person name="Zhao S."/>
        </authorList>
    </citation>
    <scope>NUCLEOTIDE SEQUENCE</scope>
</reference>
<dbReference type="Proteomes" id="UP000030645">
    <property type="component" value="Unassembled WGS sequence"/>
</dbReference>
<accession>W9RAT1</accession>
<dbReference type="STRING" id="981085.W9RAT1"/>
<dbReference type="PANTHER" id="PTHR34427">
    <property type="entry name" value="DUF4283 DOMAIN PROTEIN"/>
    <property type="match status" value="1"/>
</dbReference>